<evidence type="ECO:0000313" key="1">
    <source>
        <dbReference type="EMBL" id="KAG0438716.1"/>
    </source>
</evidence>
<accession>A0AC60QT92</accession>
<organism evidence="1 2">
    <name type="scientific">Ixodes persulcatus</name>
    <name type="common">Taiga tick</name>
    <dbReference type="NCBI Taxonomy" id="34615"/>
    <lineage>
        <taxon>Eukaryota</taxon>
        <taxon>Metazoa</taxon>
        <taxon>Ecdysozoa</taxon>
        <taxon>Arthropoda</taxon>
        <taxon>Chelicerata</taxon>
        <taxon>Arachnida</taxon>
        <taxon>Acari</taxon>
        <taxon>Parasitiformes</taxon>
        <taxon>Ixodida</taxon>
        <taxon>Ixodoidea</taxon>
        <taxon>Ixodidae</taxon>
        <taxon>Ixodinae</taxon>
        <taxon>Ixodes</taxon>
    </lineage>
</organism>
<comment type="caution">
    <text evidence="1">The sequence shown here is derived from an EMBL/GenBank/DDBJ whole genome shotgun (WGS) entry which is preliminary data.</text>
</comment>
<protein>
    <submittedName>
        <fullName evidence="1">Uncharacterized protein</fullName>
    </submittedName>
</protein>
<reference evidence="1 2" key="1">
    <citation type="journal article" date="2020" name="Cell">
        <title>Large-Scale Comparative Analyses of Tick Genomes Elucidate Their Genetic Diversity and Vector Capacities.</title>
        <authorList>
            <consortium name="Tick Genome and Microbiome Consortium (TIGMIC)"/>
            <person name="Jia N."/>
            <person name="Wang J."/>
            <person name="Shi W."/>
            <person name="Du L."/>
            <person name="Sun Y."/>
            <person name="Zhan W."/>
            <person name="Jiang J.F."/>
            <person name="Wang Q."/>
            <person name="Zhang B."/>
            <person name="Ji P."/>
            <person name="Bell-Sakyi L."/>
            <person name="Cui X.M."/>
            <person name="Yuan T.T."/>
            <person name="Jiang B.G."/>
            <person name="Yang W.F."/>
            <person name="Lam T.T."/>
            <person name="Chang Q.C."/>
            <person name="Ding S.J."/>
            <person name="Wang X.J."/>
            <person name="Zhu J.G."/>
            <person name="Ruan X.D."/>
            <person name="Zhao L."/>
            <person name="Wei J.T."/>
            <person name="Ye R.Z."/>
            <person name="Que T.C."/>
            <person name="Du C.H."/>
            <person name="Zhou Y.H."/>
            <person name="Cheng J.X."/>
            <person name="Dai P.F."/>
            <person name="Guo W.B."/>
            <person name="Han X.H."/>
            <person name="Huang E.J."/>
            <person name="Li L.F."/>
            <person name="Wei W."/>
            <person name="Gao Y.C."/>
            <person name="Liu J.Z."/>
            <person name="Shao H.Z."/>
            <person name="Wang X."/>
            <person name="Wang C.C."/>
            <person name="Yang T.C."/>
            <person name="Huo Q.B."/>
            <person name="Li W."/>
            <person name="Chen H.Y."/>
            <person name="Chen S.E."/>
            <person name="Zhou L.G."/>
            <person name="Ni X.B."/>
            <person name="Tian J.H."/>
            <person name="Sheng Y."/>
            <person name="Liu T."/>
            <person name="Pan Y.S."/>
            <person name="Xia L.Y."/>
            <person name="Li J."/>
            <person name="Zhao F."/>
            <person name="Cao W.C."/>
        </authorList>
    </citation>
    <scope>NUCLEOTIDE SEQUENCE [LARGE SCALE GENOMIC DNA]</scope>
    <source>
        <strain evidence="1">Iper-2018</strain>
    </source>
</reference>
<dbReference type="EMBL" id="JABSTQ010005698">
    <property type="protein sequence ID" value="KAG0438716.1"/>
    <property type="molecule type" value="Genomic_DNA"/>
</dbReference>
<proteinExistence type="predicted"/>
<keyword evidence="2" id="KW-1185">Reference proteome</keyword>
<dbReference type="Proteomes" id="UP000805193">
    <property type="component" value="Unassembled WGS sequence"/>
</dbReference>
<name>A0AC60QT92_IXOPE</name>
<evidence type="ECO:0000313" key="2">
    <source>
        <dbReference type="Proteomes" id="UP000805193"/>
    </source>
</evidence>
<gene>
    <name evidence="1" type="ORF">HPB47_016910</name>
</gene>
<sequence>MCASSHRAIGAEAYLQHLSGQEKEPHVVSMDHSYARAWNAHPDSHHARPAKLLFMKNVSCASSTTFATEDAPVDVESWTPTGPLPYDSSRVRSLMSECERNAGPWARSKAGSDDWDREPEGAGWSNAQRQLVARVVRLLHADRLARLAYQRNANEPVLRRLAVDRAASRMRRLLGSYGWDARLLKWLHAFIIEKASPAYLAAYLDILQALRARVPTLVDKMVARPEALNGLLRRPWDPAAAFLSQHKPKRLPGSPLLVLCPGRLHWGSWPAQLSLLGQLVVVQPTKTAGAEAAQQQAPKDLVAAVRAKVHELKTRFRSRPIVLIGWKAGGLVACQVSLLESVAAVVCLAFPLVGLSGPRDVDDPLLDSPTPTLFVVGQNALSCGTDRIEDFREQMKAVSGLVVVGGADDGLRMGCLKKRLEGVTQSMVDRCLLEEVASFLQSVLGGMHVGAVARPGGAPASPQAAFEGPGKPGEDEAEADPSGTMVVNSMESVPANWDLVTEHFATGMAAADRQQQHGPEQHARLTVLLQGDTKAVSLRLGQARTGIAGRLRAGTSGDGRERFCGIIRKRRQTNSRTERTRPEVPPPASLPGILSRQSTWFLDRLTPAAKEKSPAQLAPWCSGVNTAQTGGRRS</sequence>